<sequence length="46" mass="5371">MDHLQELNQDKNNPKDTEEKEEPHNIRHTKTSVAKETQRKQRCGGA</sequence>
<evidence type="ECO:0000313" key="3">
    <source>
        <dbReference type="Proteomes" id="UP000250241"/>
    </source>
</evidence>
<feature type="region of interest" description="Disordered" evidence="1">
    <location>
        <begin position="1"/>
        <end position="46"/>
    </location>
</feature>
<dbReference type="AlphaFoldDB" id="A0A2Z5QX72"/>
<feature type="compositionally biased region" description="Basic and acidic residues" evidence="1">
    <location>
        <begin position="1"/>
        <end position="25"/>
    </location>
</feature>
<reference evidence="2 3" key="1">
    <citation type="submission" date="2016-10" db="EMBL/GenBank/DDBJ databases">
        <title>Genome sequence of Rothia aeria strain JCM11412.</title>
        <authorList>
            <person name="Nambu T."/>
        </authorList>
    </citation>
    <scope>NUCLEOTIDE SEQUENCE [LARGE SCALE GENOMIC DNA]</scope>
    <source>
        <strain evidence="2 3">JCM 11412</strain>
    </source>
</reference>
<gene>
    <name evidence="2" type="ORF">RA11412_0729</name>
</gene>
<evidence type="ECO:0000256" key="1">
    <source>
        <dbReference type="SAM" id="MobiDB-lite"/>
    </source>
</evidence>
<dbReference type="EMBL" id="AP017895">
    <property type="protein sequence ID" value="BAV87028.1"/>
    <property type="molecule type" value="Genomic_DNA"/>
</dbReference>
<dbReference type="KEGG" id="raj:RA11412_0729"/>
<dbReference type="Proteomes" id="UP000250241">
    <property type="component" value="Chromosome"/>
</dbReference>
<organism evidence="2 3">
    <name type="scientific">Rothia aeria</name>
    <dbReference type="NCBI Taxonomy" id="172042"/>
    <lineage>
        <taxon>Bacteria</taxon>
        <taxon>Bacillati</taxon>
        <taxon>Actinomycetota</taxon>
        <taxon>Actinomycetes</taxon>
        <taxon>Micrococcales</taxon>
        <taxon>Micrococcaceae</taxon>
        <taxon>Rothia</taxon>
    </lineage>
</organism>
<protein>
    <submittedName>
        <fullName evidence="2">Uncharacterized protein</fullName>
    </submittedName>
</protein>
<keyword evidence="3" id="KW-1185">Reference proteome</keyword>
<proteinExistence type="predicted"/>
<accession>A0A2Z5QX72</accession>
<evidence type="ECO:0000313" key="2">
    <source>
        <dbReference type="EMBL" id="BAV87028.1"/>
    </source>
</evidence>
<name>A0A2Z5QX72_9MICC</name>